<dbReference type="eggNOG" id="ENOG502RXMK">
    <property type="taxonomic scope" value="Eukaryota"/>
</dbReference>
<evidence type="ECO:0000256" key="5">
    <source>
        <dbReference type="ARBA" id="ARBA00023316"/>
    </source>
</evidence>
<keyword evidence="7" id="KW-0732">Signal</keyword>
<keyword evidence="2 6" id="KW-0328">Glycosyltransferase</keyword>
<keyword evidence="3 6" id="KW-0808">Transferase</keyword>
<dbReference type="STRING" id="13333.U5D667"/>
<evidence type="ECO:0000313" key="9">
    <source>
        <dbReference type="Proteomes" id="UP000017836"/>
    </source>
</evidence>
<dbReference type="GO" id="GO:0008107">
    <property type="term" value="F:galactoside 2-alpha-L-fucosyltransferase activity"/>
    <property type="evidence" value="ECO:0007669"/>
    <property type="project" value="InterPro"/>
</dbReference>
<keyword evidence="6" id="KW-0333">Golgi apparatus</keyword>
<dbReference type="GO" id="GO:0042546">
    <property type="term" value="P:cell wall biogenesis"/>
    <property type="evidence" value="ECO:0007669"/>
    <property type="project" value="InterPro"/>
</dbReference>
<reference evidence="9" key="1">
    <citation type="journal article" date="2013" name="Science">
        <title>The Amborella genome and the evolution of flowering plants.</title>
        <authorList>
            <consortium name="Amborella Genome Project"/>
        </authorList>
    </citation>
    <scope>NUCLEOTIDE SEQUENCE [LARGE SCALE GENOMIC DNA]</scope>
</reference>
<dbReference type="EC" id="2.4.1.-" evidence="6"/>
<keyword evidence="9" id="KW-1185">Reference proteome</keyword>
<dbReference type="KEGG" id="atr:18444146"/>
<dbReference type="Pfam" id="PF03254">
    <property type="entry name" value="XG_FTase"/>
    <property type="match status" value="1"/>
</dbReference>
<dbReference type="Proteomes" id="UP000017836">
    <property type="component" value="Unassembled WGS sequence"/>
</dbReference>
<dbReference type="PANTHER" id="PTHR31889">
    <property type="entry name" value="FUCOSYLTRANSFERASE 2-RELATED"/>
    <property type="match status" value="1"/>
</dbReference>
<protein>
    <recommendedName>
        <fullName evidence="6">Fucosyltransferase</fullName>
        <ecNumber evidence="6">2.4.1.-</ecNumber>
    </recommendedName>
</protein>
<dbReference type="HOGENOM" id="CLU_526134_0_0_1"/>
<keyword evidence="4" id="KW-0325">Glycoprotein</keyword>
<evidence type="ECO:0000256" key="6">
    <source>
        <dbReference type="RuleBase" id="RU367004"/>
    </source>
</evidence>
<evidence type="ECO:0000256" key="2">
    <source>
        <dbReference type="ARBA" id="ARBA00022676"/>
    </source>
</evidence>
<evidence type="ECO:0000256" key="4">
    <source>
        <dbReference type="ARBA" id="ARBA00023180"/>
    </source>
</evidence>
<comment type="subcellular location">
    <subcellularLocation>
        <location evidence="6">Golgi apparatus</location>
        <location evidence="6">Golgi stack membrane</location>
        <topology evidence="6">Single-pass type II membrane protein</topology>
    </subcellularLocation>
</comment>
<name>U5D667_AMBTC</name>
<evidence type="ECO:0000256" key="7">
    <source>
        <dbReference type="SAM" id="SignalP"/>
    </source>
</evidence>
<keyword evidence="5 6" id="KW-0961">Cell wall biogenesis/degradation</keyword>
<dbReference type="InterPro" id="IPR004938">
    <property type="entry name" value="XG_FTase"/>
</dbReference>
<gene>
    <name evidence="8" type="ORF">AMTR_s00039p00176410</name>
</gene>
<sequence length="520" mass="59347">MRETISLLLLFLLLSSPLSSSSTLEFRDSLSDLSQQSTQHCSNLKSTDKFLCELTGAIDAQGPRSPSAPPLLNSTCKFKEDCVYSTYYPYATPPSPELETILDKYVAMRERCLAKDSDTLLDTFHSSERPNCQYVIWRQTNAGFGNRIISLISTFLYSIFSARVLLVDYPNWNDLFCEPFARSSLRVPQGYPLDYSLGASYLQYLDAKCGSPRGNAGSSPCNQTIVHLILDHASPIREYDSVLCPLGYSRLRNIPFVMIRDSNQYFVPGYYANPVLRPLMDLLFPERNIFHVLSRFLLFPSDAMWGSIRLYLDVHASRRVGLQIREFKIGKYTTEYDDNIVRCLRERGGLLPKRFRKRVCEDEYLAIHVATLEKGHVGRMNETMKIIEEETGKEVRVKWQEVESRELHDLTQQKEALIDMWVLSTSHVLITSMESTFGYVANGLSGVPSYFIDKEESESCKVNHGVDLCFHQAPKMLVCSDDEPVRYRAYDLSVNSSWIRPCVDRLVFGWSLAGEVSYPL</sequence>
<evidence type="ECO:0000256" key="1">
    <source>
        <dbReference type="ARBA" id="ARBA00010481"/>
    </source>
</evidence>
<dbReference type="GO" id="GO:0009969">
    <property type="term" value="P:xyloglucan biosynthetic process"/>
    <property type="evidence" value="ECO:0000318"/>
    <property type="project" value="GO_Central"/>
</dbReference>
<accession>U5D667</accession>
<dbReference type="EMBL" id="KI392495">
    <property type="protein sequence ID" value="ERN15853.1"/>
    <property type="molecule type" value="Genomic_DNA"/>
</dbReference>
<dbReference type="AlphaFoldDB" id="U5D667"/>
<feature type="chain" id="PRO_5004658964" description="Fucosyltransferase" evidence="7">
    <location>
        <begin position="22"/>
        <end position="520"/>
    </location>
</feature>
<dbReference type="Gramene" id="ERN15853">
    <property type="protein sequence ID" value="ERN15853"/>
    <property type="gene ID" value="AMTR_s00039p00176410"/>
</dbReference>
<dbReference type="GO" id="GO:0071555">
    <property type="term" value="P:cell wall organization"/>
    <property type="evidence" value="ECO:0007669"/>
    <property type="project" value="UniProtKB-UniRule"/>
</dbReference>
<dbReference type="OrthoDB" id="428346at2759"/>
<dbReference type="OMA" id="WESLFCE"/>
<organism evidence="8 9">
    <name type="scientific">Amborella trichopoda</name>
    <dbReference type="NCBI Taxonomy" id="13333"/>
    <lineage>
        <taxon>Eukaryota</taxon>
        <taxon>Viridiplantae</taxon>
        <taxon>Streptophyta</taxon>
        <taxon>Embryophyta</taxon>
        <taxon>Tracheophyta</taxon>
        <taxon>Spermatophyta</taxon>
        <taxon>Magnoliopsida</taxon>
        <taxon>Amborellales</taxon>
        <taxon>Amborellaceae</taxon>
        <taxon>Amborella</taxon>
    </lineage>
</organism>
<dbReference type="GO" id="GO:0032580">
    <property type="term" value="C:Golgi cisterna membrane"/>
    <property type="evidence" value="ECO:0007669"/>
    <property type="project" value="UniProtKB-SubCell"/>
</dbReference>
<comment type="function">
    <text evidence="6">May be involved in cell wall biosynthesis.</text>
</comment>
<evidence type="ECO:0000256" key="3">
    <source>
        <dbReference type="ARBA" id="ARBA00022679"/>
    </source>
</evidence>
<dbReference type="PANTHER" id="PTHR31889:SF35">
    <property type="entry name" value="FUCOSYLTRANSFERASE"/>
    <property type="match status" value="1"/>
</dbReference>
<evidence type="ECO:0000313" key="8">
    <source>
        <dbReference type="EMBL" id="ERN15853.1"/>
    </source>
</evidence>
<dbReference type="Gene3D" id="3.40.50.11340">
    <property type="match status" value="1"/>
</dbReference>
<comment type="similarity">
    <text evidence="1 6">Belongs to the glycosyltransferase 37 family.</text>
</comment>
<proteinExistence type="inferred from homology"/>
<feature type="signal peptide" evidence="7">
    <location>
        <begin position="1"/>
        <end position="21"/>
    </location>
</feature>